<feature type="region of interest" description="Disordered" evidence="1">
    <location>
        <begin position="261"/>
        <end position="282"/>
    </location>
</feature>
<feature type="region of interest" description="Disordered" evidence="1">
    <location>
        <begin position="196"/>
        <end position="226"/>
    </location>
</feature>
<organism evidence="2 3">
    <name type="scientific">Pristionchus entomophagus</name>
    <dbReference type="NCBI Taxonomy" id="358040"/>
    <lineage>
        <taxon>Eukaryota</taxon>
        <taxon>Metazoa</taxon>
        <taxon>Ecdysozoa</taxon>
        <taxon>Nematoda</taxon>
        <taxon>Chromadorea</taxon>
        <taxon>Rhabditida</taxon>
        <taxon>Rhabditina</taxon>
        <taxon>Diplogasteromorpha</taxon>
        <taxon>Diplogasteroidea</taxon>
        <taxon>Neodiplogasteridae</taxon>
        <taxon>Pristionchus</taxon>
    </lineage>
</organism>
<evidence type="ECO:0000313" key="2">
    <source>
        <dbReference type="EMBL" id="GMT02115.1"/>
    </source>
</evidence>
<feature type="non-terminal residue" evidence="2">
    <location>
        <position position="313"/>
    </location>
</feature>
<dbReference type="EMBL" id="BTSX01000005">
    <property type="protein sequence ID" value="GMT02115.1"/>
    <property type="molecule type" value="Genomic_DNA"/>
</dbReference>
<gene>
    <name evidence="2" type="ORF">PENTCL1PPCAC_24289</name>
</gene>
<dbReference type="InterPro" id="IPR029071">
    <property type="entry name" value="Ubiquitin-like_domsf"/>
</dbReference>
<accession>A0AAV5U7G2</accession>
<keyword evidence="3" id="KW-1185">Reference proteome</keyword>
<protein>
    <recommendedName>
        <fullName evidence="4">Ubiquitin-like domain-containing protein</fullName>
    </recommendedName>
</protein>
<proteinExistence type="predicted"/>
<dbReference type="Gene3D" id="3.10.20.90">
    <property type="entry name" value="Phosphatidylinositol 3-kinase Catalytic Subunit, Chain A, domain 1"/>
    <property type="match status" value="1"/>
</dbReference>
<comment type="caution">
    <text evidence="2">The sequence shown here is derived from an EMBL/GenBank/DDBJ whole genome shotgun (WGS) entry which is preliminary data.</text>
</comment>
<evidence type="ECO:0000313" key="3">
    <source>
        <dbReference type="Proteomes" id="UP001432027"/>
    </source>
</evidence>
<dbReference type="AlphaFoldDB" id="A0AAV5U7G2"/>
<feature type="compositionally biased region" description="Polar residues" evidence="1">
    <location>
        <begin position="204"/>
        <end position="225"/>
    </location>
</feature>
<dbReference type="SUPFAM" id="SSF54236">
    <property type="entry name" value="Ubiquitin-like"/>
    <property type="match status" value="1"/>
</dbReference>
<dbReference type="Proteomes" id="UP001432027">
    <property type="component" value="Unassembled WGS sequence"/>
</dbReference>
<evidence type="ECO:0008006" key="4">
    <source>
        <dbReference type="Google" id="ProtNLM"/>
    </source>
</evidence>
<evidence type="ECO:0000256" key="1">
    <source>
        <dbReference type="SAM" id="MobiDB-lite"/>
    </source>
</evidence>
<sequence>KSAVKADTTHGGESISLRIVTQGLTPGTNYEVSYYGRKKFPLGKLKQSFADKLGFPLRSMIFMVNGTRIWNDDTPESLKIDENDNIIHVTDAQITGLQLKESLAEAASGAMLAARESARRPEKVPVVSLADDDDVEVIEVSPAEITESPESPAAYVEEEMPAAPTIISNAVSTEEEDEVICMTPSVQANDCAEDQMECDDATDEQSVTVPTPSESTHATGTSSISIPVEGNAMEESVESPATIPVDDVETASAEEQMECEETEKALPLTAETPSDSTPVDDDVIVDEQATTSVVEEDGYETAIEIERPVKYLK</sequence>
<reference evidence="2" key="1">
    <citation type="submission" date="2023-10" db="EMBL/GenBank/DDBJ databases">
        <title>Genome assembly of Pristionchus species.</title>
        <authorList>
            <person name="Yoshida K."/>
            <person name="Sommer R.J."/>
        </authorList>
    </citation>
    <scope>NUCLEOTIDE SEQUENCE</scope>
    <source>
        <strain evidence="2">RS0144</strain>
    </source>
</reference>
<name>A0AAV5U7G2_9BILA</name>
<feature type="non-terminal residue" evidence="2">
    <location>
        <position position="1"/>
    </location>
</feature>